<dbReference type="Proteomes" id="UP000827986">
    <property type="component" value="Unassembled WGS sequence"/>
</dbReference>
<keyword evidence="2" id="KW-1185">Reference proteome</keyword>
<dbReference type="AlphaFoldDB" id="A0A9D3X3G4"/>
<evidence type="ECO:0000313" key="2">
    <source>
        <dbReference type="Proteomes" id="UP000827986"/>
    </source>
</evidence>
<feature type="non-terminal residue" evidence="1">
    <location>
        <position position="57"/>
    </location>
</feature>
<proteinExistence type="predicted"/>
<gene>
    <name evidence="1" type="ORF">KIL84_016706</name>
</gene>
<reference evidence="1" key="1">
    <citation type="submission" date="2021-09" db="EMBL/GenBank/DDBJ databases">
        <title>The genome of Mauremys mutica provides insights into the evolution of semi-aquatic lifestyle.</title>
        <authorList>
            <person name="Gong S."/>
            <person name="Gao Y."/>
        </authorList>
    </citation>
    <scope>NUCLEOTIDE SEQUENCE</scope>
    <source>
        <strain evidence="1">MM-2020</strain>
        <tissue evidence="1">Muscle</tissue>
    </source>
</reference>
<protein>
    <submittedName>
        <fullName evidence="1">Uncharacterized protein</fullName>
    </submittedName>
</protein>
<sequence>MLQVLLCRMLGGSGRARYLSQGKRARALELLHVSTTEVLWGVQRIPDGNIQLQDFFT</sequence>
<accession>A0A9D3X3G4</accession>
<dbReference type="EMBL" id="JAHDVG010000482">
    <property type="protein sequence ID" value="KAH1172867.1"/>
    <property type="molecule type" value="Genomic_DNA"/>
</dbReference>
<evidence type="ECO:0000313" key="1">
    <source>
        <dbReference type="EMBL" id="KAH1172867.1"/>
    </source>
</evidence>
<comment type="caution">
    <text evidence="1">The sequence shown here is derived from an EMBL/GenBank/DDBJ whole genome shotgun (WGS) entry which is preliminary data.</text>
</comment>
<organism evidence="1 2">
    <name type="scientific">Mauremys mutica</name>
    <name type="common">yellowpond turtle</name>
    <dbReference type="NCBI Taxonomy" id="74926"/>
    <lineage>
        <taxon>Eukaryota</taxon>
        <taxon>Metazoa</taxon>
        <taxon>Chordata</taxon>
        <taxon>Craniata</taxon>
        <taxon>Vertebrata</taxon>
        <taxon>Euteleostomi</taxon>
        <taxon>Archelosauria</taxon>
        <taxon>Testudinata</taxon>
        <taxon>Testudines</taxon>
        <taxon>Cryptodira</taxon>
        <taxon>Durocryptodira</taxon>
        <taxon>Testudinoidea</taxon>
        <taxon>Geoemydidae</taxon>
        <taxon>Geoemydinae</taxon>
        <taxon>Mauremys</taxon>
    </lineage>
</organism>
<name>A0A9D3X3G4_9SAUR</name>